<dbReference type="InterPro" id="IPR003838">
    <property type="entry name" value="ABC3_permease_C"/>
</dbReference>
<protein>
    <submittedName>
        <fullName evidence="9">ABC transporter permease</fullName>
    </submittedName>
</protein>
<reference evidence="9 10" key="1">
    <citation type="journal article" date="2022" name="Nat. Microbiol.">
        <title>The microbiome of a bacterivorous marine choanoflagellate contains a resource-demanding obligate bacterial associate.</title>
        <authorList>
            <person name="Needham D.M."/>
            <person name="Poirier C."/>
            <person name="Bachy C."/>
            <person name="George E.E."/>
            <person name="Wilken S."/>
            <person name="Yung C.C.M."/>
            <person name="Limardo A.J."/>
            <person name="Morando M."/>
            <person name="Sudek L."/>
            <person name="Malmstrom R.R."/>
            <person name="Keeling P.J."/>
            <person name="Santoro A.E."/>
            <person name="Worden A.Z."/>
        </authorList>
    </citation>
    <scope>NUCLEOTIDE SEQUENCE [LARGE SCALE GENOMIC DNA]</scope>
    <source>
        <strain evidence="9 10">Comchoano-1</strain>
    </source>
</reference>
<feature type="domain" description="ABC3 transporter permease C-terminal" evidence="8">
    <location>
        <begin position="245"/>
        <end position="354"/>
    </location>
</feature>
<gene>
    <name evidence="9" type="ORF">MMH89_01535</name>
</gene>
<comment type="similarity">
    <text evidence="6">Belongs to the ABC-4 integral membrane protein family.</text>
</comment>
<evidence type="ECO:0000256" key="1">
    <source>
        <dbReference type="ARBA" id="ARBA00004651"/>
    </source>
</evidence>
<keyword evidence="10" id="KW-1185">Reference proteome</keyword>
<evidence type="ECO:0000256" key="6">
    <source>
        <dbReference type="ARBA" id="ARBA00038076"/>
    </source>
</evidence>
<feature type="transmembrane region" description="Helical" evidence="7">
    <location>
        <begin position="322"/>
        <end position="345"/>
    </location>
</feature>
<feature type="transmembrane region" description="Helical" evidence="7">
    <location>
        <begin position="241"/>
        <end position="262"/>
    </location>
</feature>
<evidence type="ECO:0000313" key="9">
    <source>
        <dbReference type="EMBL" id="UTC24833.1"/>
    </source>
</evidence>
<evidence type="ECO:0000256" key="2">
    <source>
        <dbReference type="ARBA" id="ARBA00022475"/>
    </source>
</evidence>
<proteinExistence type="inferred from homology"/>
<name>A0ABY5DLK5_9GAMM</name>
<dbReference type="PANTHER" id="PTHR30572">
    <property type="entry name" value="MEMBRANE COMPONENT OF TRANSPORTER-RELATED"/>
    <property type="match status" value="1"/>
</dbReference>
<evidence type="ECO:0000256" key="7">
    <source>
        <dbReference type="SAM" id="Phobius"/>
    </source>
</evidence>
<dbReference type="EMBL" id="CP092900">
    <property type="protein sequence ID" value="UTC24833.1"/>
    <property type="molecule type" value="Genomic_DNA"/>
</dbReference>
<evidence type="ECO:0000256" key="5">
    <source>
        <dbReference type="ARBA" id="ARBA00023136"/>
    </source>
</evidence>
<feature type="transmembrane region" description="Helical" evidence="7">
    <location>
        <begin position="12"/>
        <end position="29"/>
    </location>
</feature>
<accession>A0ABY5DLK5</accession>
<evidence type="ECO:0000256" key="3">
    <source>
        <dbReference type="ARBA" id="ARBA00022692"/>
    </source>
</evidence>
<dbReference type="PANTHER" id="PTHR30572:SF4">
    <property type="entry name" value="ABC TRANSPORTER PERMEASE YTRF"/>
    <property type="match status" value="1"/>
</dbReference>
<comment type="subcellular location">
    <subcellularLocation>
        <location evidence="1">Cell membrane</location>
        <topology evidence="1">Multi-pass membrane protein</topology>
    </subcellularLocation>
</comment>
<dbReference type="InterPro" id="IPR050250">
    <property type="entry name" value="Macrolide_Exporter_MacB"/>
</dbReference>
<evidence type="ECO:0000259" key="8">
    <source>
        <dbReference type="Pfam" id="PF02687"/>
    </source>
</evidence>
<dbReference type="Proteomes" id="UP001055955">
    <property type="component" value="Chromosome"/>
</dbReference>
<dbReference type="Pfam" id="PF02687">
    <property type="entry name" value="FtsX"/>
    <property type="match status" value="1"/>
</dbReference>
<feature type="transmembrane region" description="Helical" evidence="7">
    <location>
        <begin position="283"/>
        <end position="310"/>
    </location>
</feature>
<keyword evidence="4 7" id="KW-1133">Transmembrane helix</keyword>
<evidence type="ECO:0000256" key="4">
    <source>
        <dbReference type="ARBA" id="ARBA00022989"/>
    </source>
</evidence>
<keyword evidence="2" id="KW-1003">Cell membrane</keyword>
<keyword evidence="5 7" id="KW-0472">Membrane</keyword>
<keyword evidence="3 7" id="KW-0812">Transmembrane</keyword>
<sequence length="362" mass="41192">MSYFKGMYHRYIWLTVTAMVISFTSFILTDYCILNTRAQINQQFDQSQQHITLYFQHKSKTVHFENFLKLLSNVPYKSLIQIHSQVYNIQNDPIFIFSATPNQIDKKMYSGRDLHPNDIDPYGVVIIDHQTPIQKREPIIINDTVIKPIGKAMTHNAAHILKPYDYSMQVSPLTFTRLFGKTPPQSIIITPENSKKSHEAEQMIRDCIRKFHNEFNTHIIAPNDVTTLKTQTLKTINAASFGLKALIAILAIASLTNLNVSIYSQRQPEFALRQAIGAKPRDIIKMLFLETWSICLLSGGISILISLMIISKTNALMNWGHGISWLTLIKSMSFITFVSMVSSFLPAQKTFTIPIAHTLKGA</sequence>
<evidence type="ECO:0000313" key="10">
    <source>
        <dbReference type="Proteomes" id="UP001055955"/>
    </source>
</evidence>
<organism evidence="9 10">
    <name type="scientific">Candidatus Comchoanobacter bicostacola</name>
    <dbReference type="NCBI Taxonomy" id="2919598"/>
    <lineage>
        <taxon>Bacteria</taxon>
        <taxon>Pseudomonadati</taxon>
        <taxon>Pseudomonadota</taxon>
        <taxon>Gammaproteobacteria</taxon>
        <taxon>Candidatus Comchoanobacterales</taxon>
        <taxon>Candidatus Comchoanobacteraceae</taxon>
        <taxon>Candidatus Comchoanobacter</taxon>
    </lineage>
</organism>
<dbReference type="RefSeq" id="WP_258568622.1">
    <property type="nucleotide sequence ID" value="NZ_CP092900.1"/>
</dbReference>